<dbReference type="Pfam" id="PF00667">
    <property type="entry name" value="FAD_binding_1"/>
    <property type="match status" value="1"/>
</dbReference>
<keyword evidence="7" id="KW-0288">FMN</keyword>
<dbReference type="GO" id="GO:0005829">
    <property type="term" value="C:cytosol"/>
    <property type="evidence" value="ECO:0007669"/>
    <property type="project" value="TreeGrafter"/>
</dbReference>
<dbReference type="GO" id="GO:0004783">
    <property type="term" value="F:sulfite reductase (NADPH) activity"/>
    <property type="evidence" value="ECO:0007669"/>
    <property type="project" value="UniProtKB-EC"/>
</dbReference>
<dbReference type="SUPFAM" id="SSF53271">
    <property type="entry name" value="PRTase-like"/>
    <property type="match status" value="1"/>
</dbReference>
<keyword evidence="10" id="KW-0249">Electron transport</keyword>
<protein>
    <recommendedName>
        <fullName evidence="4">assimilatory sulfite reductase (NADPH)</fullName>
        <ecNumber evidence="4">1.8.1.2</ecNumber>
    </recommendedName>
</protein>
<evidence type="ECO:0000256" key="8">
    <source>
        <dbReference type="ARBA" id="ARBA00022827"/>
    </source>
</evidence>
<dbReference type="InterPro" id="IPR011009">
    <property type="entry name" value="Kinase-like_dom_sf"/>
</dbReference>
<feature type="domain" description="FAD-binding FR-type" evidence="15">
    <location>
        <begin position="950"/>
        <end position="1182"/>
    </location>
</feature>
<evidence type="ECO:0000313" key="16">
    <source>
        <dbReference type="EMBL" id="OBZ76979.1"/>
    </source>
</evidence>
<evidence type="ECO:0000256" key="10">
    <source>
        <dbReference type="ARBA" id="ARBA00022982"/>
    </source>
</evidence>
<sequence>MAGNLHVLAHPLVNARLSKLRQTTTNAKEFREGIHDISVILGIEASRDLEEETFAGQTPIGPFTGSMIKPRIGLTPILRAGLGMTDALLTLFPDAHIYHLGIFREKVSLQPVEYYSKLPPNPTVDMVFLLDPLIATGGTACAAMNMVLEWGIPLTKVKLLCVLASQEGLKRVQSEYPGVEIWVAGVDPDLTSRGLISPGLGDTGDRWKPPQVEQPRGVSGYLQVDMPIVRIATRTRRATHSRPRDVDITPSLAWIAQSLDRCSVCKVFPLKVRINIKVCQAWFTHTASYSFPVSYAMGDIEQSGTSTPLSSTTTLSAPPSPKLKAIPNDLKNLAGNRAVSASTAIEYIASRSSSSSSVFVYDLAEQASFGTLTKSWAESSSDMASVVSLQTRAGAGLSLAGRLSQGSSKDAAKGAILTAYTTPSGLAPMVQSLSQLPPATPSSRLIIQVPTVTPVGERFALSPTLAPFTPALALLPKNFTVLLSATPQEAVDLTLLSYQVSNTHAIHLFDHHSATRETGHIIIPPALHEENLSLEEGLARAGYSAFDYAGDQNAHTVLVLLNGPAMGRGCLAKRHPSLRTARHVFEDVPTATTQSVLYLDVFGALLDPSSAGLIVKSHRIVPARTQEFINTPSSLTTFVLSLVPGAVLLPAQDVHHFKKLIFFSTPGAPLSALARLAEQTFTSMCTISARHLTDYDAFSKAGGVTADRILLSPKDDLSDFLPMSTILPIMPGSPGVSNFVAVLDQTLLKSHHLLTHAAAGSTVLVATSWTAAELVSNIPPEVASLVRKRNLRLCTIDAKGLAADLRGIAGPDQSLLESLIVLLAFLRLYLGKAANEELVLKIARGALGEADHDVDLPKLAAQAWFGLVEVEIPAPEDVAEAAKPVALKDFEFNAIAVETLEGDTVVNGARLGSWHDAAKHLLFPSSFTPHNFSTSSEYSQNPALRPEISDRTYLITCTVNRRLTPDDYDRNVFHVEFDTRGTGLKYEIGEALGVHGWNDTQEVLDFCARYNVDPDRLVTIPVPGSDGNKMHTRTVFQALQQQIDLFGKPGKTFYSDLAEYATSQADRYALQFISSPEGSSTFKKLSEKDTVTFADVLRRYQTARPGIEILCELIGDIKPRHYSIASAQSVVGDRVDLLVVSVEWATPSGTLRYGQCTRYLAGLKVGQKVTVSIKPSVMKLPPNHLQPIIMAGLGTGAAPFRAFLQHRAWLASHLRNILYGEEIEAFILDNTITKAGLAFSRDGPRKVYIQHKMREDAAELARMLWDREGVFYLCGPTWPVPDVYEALVDALVEHTGKERSDAGAFLEGLKEEERYVLELGRPVTRYVLSKLPDGRHCSEAPQNAFNARNFWMAYATWLEARGYKLFDMEISKETSAPHWLPPYTATSAPVPYAFYHRDGCAALMPWQCMWVDTRFAFAQDSEGRNVAIKVIEADSEEENIYNHLLHCSILFNSDTFANVLPPLCILKLPHQFSFVVMPMWGDRMELEGIRTVKEIVDFMTDLLRGLAFLHEQRIAHRDIAQSNVMVNYYSALHYRESGRLLLLLEKHRSSSQARYCLFDFNLSKQFPLGRQIESYRSPSTEAFRGWDCYHPSDVYQGEFEYNPFAFDVACLGKLFMFRFAASSQYLYSGRGHSYGLCSCRMQYLFSTHWFPQASDFFEEIVRNLSEEELQASVSLPVNVDTEVTVQDCWARVTPAFVTSWSRYRSPPVPRSIQLLHWICSFETVTHIEANRTPLLPPPNAYLYLKRYKCIRDEYYPILSPESGNQLISSRSLSRDNPLLNTRTKALSSSETLGRALDDPERYTLQNRWIYIYR</sequence>
<evidence type="ECO:0000256" key="5">
    <source>
        <dbReference type="ARBA" id="ARBA00022448"/>
    </source>
</evidence>
<evidence type="ECO:0000256" key="3">
    <source>
        <dbReference type="ARBA" id="ARBA00004774"/>
    </source>
</evidence>
<evidence type="ECO:0000256" key="13">
    <source>
        <dbReference type="ARBA" id="ARBA00059320"/>
    </source>
</evidence>
<gene>
    <name evidence="16" type="ORF">A0H81_03796</name>
</gene>
<dbReference type="EC" id="1.8.1.2" evidence="4"/>
<dbReference type="InterPro" id="IPR001709">
    <property type="entry name" value="Flavoprot_Pyr_Nucl_cyt_Rdtase"/>
</dbReference>
<comment type="function">
    <text evidence="13">This enzyme catalyzes the 6-electron reduction of sulfite to sulfide. This is one of several activities required for the biosynthesis of L-cysteine from sulfate.</text>
</comment>
<dbReference type="Gene3D" id="3.40.50.2020">
    <property type="match status" value="1"/>
</dbReference>
<dbReference type="STRING" id="5627.A0A1C7MKK5"/>
<dbReference type="PANTHER" id="PTHR19384:SF109">
    <property type="entry name" value="SULFITE REDUCTASE [NADPH] FLAVOPROTEIN COMPONENT"/>
    <property type="match status" value="1"/>
</dbReference>
<dbReference type="GO" id="GO:0005524">
    <property type="term" value="F:ATP binding"/>
    <property type="evidence" value="ECO:0007669"/>
    <property type="project" value="InterPro"/>
</dbReference>
<dbReference type="Gene3D" id="3.40.50.970">
    <property type="match status" value="1"/>
</dbReference>
<comment type="caution">
    <text evidence="16">The sequence shown here is derived from an EMBL/GenBank/DDBJ whole genome shotgun (WGS) entry which is preliminary data.</text>
</comment>
<dbReference type="GO" id="GO:0050660">
    <property type="term" value="F:flavin adenine dinucleotide binding"/>
    <property type="evidence" value="ECO:0007669"/>
    <property type="project" value="TreeGrafter"/>
</dbReference>
<dbReference type="EMBL" id="LUGG01000003">
    <property type="protein sequence ID" value="OBZ76979.1"/>
    <property type="molecule type" value="Genomic_DNA"/>
</dbReference>
<dbReference type="Gene3D" id="3.40.50.80">
    <property type="entry name" value="Nucleotide-binding domain of ferredoxin-NADP reductase (FNR) module"/>
    <property type="match status" value="1"/>
</dbReference>
<dbReference type="SUPFAM" id="SSF53323">
    <property type="entry name" value="Pyruvate-ferredoxin oxidoreductase, PFOR, domain III"/>
    <property type="match status" value="1"/>
</dbReference>
<dbReference type="SMART" id="SM00220">
    <property type="entry name" value="S_TKc"/>
    <property type="match status" value="1"/>
</dbReference>
<keyword evidence="9" id="KW-0521">NADP</keyword>
<dbReference type="Proteomes" id="UP000092993">
    <property type="component" value="Unassembled WGS sequence"/>
</dbReference>
<name>A0A1C7MKK5_GRIFR</name>
<evidence type="ECO:0000256" key="6">
    <source>
        <dbReference type="ARBA" id="ARBA00022630"/>
    </source>
</evidence>
<proteinExistence type="predicted"/>
<feature type="domain" description="Protein kinase" evidence="14">
    <location>
        <begin position="1392"/>
        <end position="1685"/>
    </location>
</feature>
<dbReference type="Gene3D" id="1.20.990.10">
    <property type="entry name" value="NADPH-cytochrome p450 Reductase, Chain A, domain 3"/>
    <property type="match status" value="1"/>
</dbReference>
<comment type="catalytic activity">
    <reaction evidence="12">
        <text>hydrogen sulfide + 3 NADP(+) + 3 H2O = sulfite + 3 NADPH + 4 H(+)</text>
        <dbReference type="Rhea" id="RHEA:13801"/>
        <dbReference type="ChEBI" id="CHEBI:15377"/>
        <dbReference type="ChEBI" id="CHEBI:15378"/>
        <dbReference type="ChEBI" id="CHEBI:17359"/>
        <dbReference type="ChEBI" id="CHEBI:29919"/>
        <dbReference type="ChEBI" id="CHEBI:57783"/>
        <dbReference type="ChEBI" id="CHEBI:58349"/>
        <dbReference type="EC" id="1.8.1.2"/>
    </reaction>
</comment>
<keyword evidence="17" id="KW-1185">Reference proteome</keyword>
<dbReference type="SUPFAM" id="SSF56112">
    <property type="entry name" value="Protein kinase-like (PK-like)"/>
    <property type="match status" value="1"/>
</dbReference>
<dbReference type="InterPro" id="IPR029057">
    <property type="entry name" value="PRTase-like"/>
</dbReference>
<comment type="cofactor">
    <cofactor evidence="1">
        <name>FMN</name>
        <dbReference type="ChEBI" id="CHEBI:58210"/>
    </cofactor>
</comment>
<dbReference type="InterPro" id="IPR023173">
    <property type="entry name" value="NADPH_Cyt_P450_Rdtase_alpha"/>
</dbReference>
<keyword evidence="6" id="KW-0285">Flavoprotein</keyword>
<dbReference type="InterPro" id="IPR039261">
    <property type="entry name" value="FNR_nucleotide-bd"/>
</dbReference>
<dbReference type="CDD" id="cd06223">
    <property type="entry name" value="PRTases_typeI"/>
    <property type="match status" value="1"/>
</dbReference>
<accession>A0A1C7MKK5</accession>
<evidence type="ECO:0000256" key="11">
    <source>
        <dbReference type="ARBA" id="ARBA00023002"/>
    </source>
</evidence>
<dbReference type="Pfam" id="PF00069">
    <property type="entry name" value="Pkinase"/>
    <property type="match status" value="1"/>
</dbReference>
<evidence type="ECO:0000256" key="4">
    <source>
        <dbReference type="ARBA" id="ARBA00012604"/>
    </source>
</evidence>
<dbReference type="Gene3D" id="2.40.30.10">
    <property type="entry name" value="Translation factors"/>
    <property type="match status" value="1"/>
</dbReference>
<dbReference type="PROSITE" id="PS51384">
    <property type="entry name" value="FAD_FR"/>
    <property type="match status" value="1"/>
</dbReference>
<evidence type="ECO:0000259" key="15">
    <source>
        <dbReference type="PROSITE" id="PS51384"/>
    </source>
</evidence>
<dbReference type="InterPro" id="IPR000719">
    <property type="entry name" value="Prot_kinase_dom"/>
</dbReference>
<evidence type="ECO:0000256" key="12">
    <source>
        <dbReference type="ARBA" id="ARBA00052219"/>
    </source>
</evidence>
<organism evidence="16 17">
    <name type="scientific">Grifola frondosa</name>
    <name type="common">Maitake</name>
    <name type="synonym">Polyporus frondosus</name>
    <dbReference type="NCBI Taxonomy" id="5627"/>
    <lineage>
        <taxon>Eukaryota</taxon>
        <taxon>Fungi</taxon>
        <taxon>Dikarya</taxon>
        <taxon>Basidiomycota</taxon>
        <taxon>Agaricomycotina</taxon>
        <taxon>Agaricomycetes</taxon>
        <taxon>Polyporales</taxon>
        <taxon>Grifolaceae</taxon>
        <taxon>Grifola</taxon>
    </lineage>
</organism>
<evidence type="ECO:0000259" key="14">
    <source>
        <dbReference type="PROSITE" id="PS50011"/>
    </source>
</evidence>
<dbReference type="Gene3D" id="3.40.920.10">
    <property type="entry name" value="Pyruvate-ferredoxin oxidoreductase, PFOR, domain III"/>
    <property type="match status" value="1"/>
</dbReference>
<dbReference type="InterPro" id="IPR002869">
    <property type="entry name" value="Pyrv_flavodox_OxRed_cen"/>
</dbReference>
<keyword evidence="5" id="KW-0813">Transport</keyword>
<dbReference type="InterPro" id="IPR003097">
    <property type="entry name" value="CysJ-like_FAD-binding"/>
</dbReference>
<evidence type="ECO:0000256" key="7">
    <source>
        <dbReference type="ARBA" id="ARBA00022643"/>
    </source>
</evidence>
<dbReference type="InterPro" id="IPR017938">
    <property type="entry name" value="Riboflavin_synthase-like_b-brl"/>
</dbReference>
<evidence type="ECO:0000256" key="1">
    <source>
        <dbReference type="ARBA" id="ARBA00001917"/>
    </source>
</evidence>
<comment type="cofactor">
    <cofactor evidence="2">
        <name>FAD</name>
        <dbReference type="ChEBI" id="CHEBI:57692"/>
    </cofactor>
</comment>
<evidence type="ECO:0000256" key="9">
    <source>
        <dbReference type="ARBA" id="ARBA00022857"/>
    </source>
</evidence>
<evidence type="ECO:0000313" key="17">
    <source>
        <dbReference type="Proteomes" id="UP000092993"/>
    </source>
</evidence>
<dbReference type="InterPro" id="IPR017927">
    <property type="entry name" value="FAD-bd_FR_type"/>
</dbReference>
<dbReference type="InterPro" id="IPR000836">
    <property type="entry name" value="PRTase_dom"/>
</dbReference>
<keyword evidence="8" id="KW-0274">FAD</keyword>
<dbReference type="Gene3D" id="1.10.510.10">
    <property type="entry name" value="Transferase(Phosphotransferase) domain 1"/>
    <property type="match status" value="1"/>
</dbReference>
<dbReference type="NCBIfam" id="NF001097">
    <property type="entry name" value="PRK00129.1"/>
    <property type="match status" value="1"/>
</dbReference>
<dbReference type="FunFam" id="1.20.990.10:FF:000010">
    <property type="entry name" value="Sulfite reductase [NADPH] flavoprotein component"/>
    <property type="match status" value="1"/>
</dbReference>
<reference evidence="16 17" key="1">
    <citation type="submission" date="2016-03" db="EMBL/GenBank/DDBJ databases">
        <title>Whole genome sequencing of Grifola frondosa 9006-11.</title>
        <authorList>
            <person name="Min B."/>
            <person name="Park H."/>
            <person name="Kim J.-G."/>
            <person name="Cho H."/>
            <person name="Oh Y.-L."/>
            <person name="Kong W.-S."/>
            <person name="Choi I.-G."/>
        </authorList>
    </citation>
    <scope>NUCLEOTIDE SEQUENCE [LARGE SCALE GENOMIC DNA]</scope>
    <source>
        <strain evidence="16 17">9006-11</strain>
    </source>
</reference>
<keyword evidence="11" id="KW-0560">Oxidoreductase</keyword>
<dbReference type="PANTHER" id="PTHR19384">
    <property type="entry name" value="NITRIC OXIDE SYNTHASE-RELATED"/>
    <property type="match status" value="1"/>
</dbReference>
<dbReference type="SUPFAM" id="SSF52343">
    <property type="entry name" value="Ferredoxin reductase-like, C-terminal NADP-linked domain"/>
    <property type="match status" value="1"/>
</dbReference>
<dbReference type="GO" id="GO:0004672">
    <property type="term" value="F:protein kinase activity"/>
    <property type="evidence" value="ECO:0007669"/>
    <property type="project" value="InterPro"/>
</dbReference>
<dbReference type="CDD" id="cd06207">
    <property type="entry name" value="CyPoR_like"/>
    <property type="match status" value="1"/>
</dbReference>
<dbReference type="SUPFAM" id="SSF63380">
    <property type="entry name" value="Riboflavin synthase domain-like"/>
    <property type="match status" value="1"/>
</dbReference>
<evidence type="ECO:0000256" key="2">
    <source>
        <dbReference type="ARBA" id="ARBA00001974"/>
    </source>
</evidence>
<dbReference type="OrthoDB" id="1856718at2759"/>
<dbReference type="PRINTS" id="PR00371">
    <property type="entry name" value="FPNCR"/>
</dbReference>
<dbReference type="PROSITE" id="PS50011">
    <property type="entry name" value="PROTEIN_KINASE_DOM"/>
    <property type="match status" value="1"/>
</dbReference>
<dbReference type="GO" id="GO:0010181">
    <property type="term" value="F:FMN binding"/>
    <property type="evidence" value="ECO:0007669"/>
    <property type="project" value="TreeGrafter"/>
</dbReference>
<comment type="pathway">
    <text evidence="3">Sulfur metabolism; hydrogen sulfide biosynthesis; hydrogen sulfide from sulfite (NADPH route): step 1/1.</text>
</comment>
<dbReference type="Pfam" id="PF14681">
    <property type="entry name" value="UPRTase"/>
    <property type="match status" value="1"/>
</dbReference>